<dbReference type="OrthoDB" id="9781349at2"/>
<name>A0A151AVX2_9FIRM</name>
<evidence type="ECO:0000259" key="2">
    <source>
        <dbReference type="Pfam" id="PF01970"/>
    </source>
</evidence>
<dbReference type="RefSeq" id="WP_062284715.1">
    <property type="nucleotide sequence ID" value="NZ_LTBC01000008.1"/>
</dbReference>
<keyword evidence="1" id="KW-0812">Transmembrane</keyword>
<protein>
    <submittedName>
        <fullName evidence="3">Tripartite tricarboxylate transporter TctA family protein</fullName>
    </submittedName>
</protein>
<proteinExistence type="predicted"/>
<dbReference type="PANTHER" id="PTHR35342">
    <property type="entry name" value="TRICARBOXYLIC TRANSPORT PROTEIN"/>
    <property type="match status" value="1"/>
</dbReference>
<keyword evidence="4" id="KW-1185">Reference proteome</keyword>
<keyword evidence="1" id="KW-1133">Transmembrane helix</keyword>
<feature type="transmembrane region" description="Helical" evidence="1">
    <location>
        <begin position="20"/>
        <end position="48"/>
    </location>
</feature>
<comment type="caution">
    <text evidence="3">The sequence shown here is derived from an EMBL/GenBank/DDBJ whole genome shotgun (WGS) entry which is preliminary data.</text>
</comment>
<feature type="transmembrane region" description="Helical" evidence="1">
    <location>
        <begin position="318"/>
        <end position="337"/>
    </location>
</feature>
<sequence>MILDVLLIGLNHFFTLNNFIAALSGCFLGMIFGALPGFTASMGVAILLPVTYGLSPDTGLVLLASVYVGAMYGGSIPAILMHTPGTPGAAATILDGYPMAQKGQAATAIVTSATSSAVGSFLAGLVLVVTGPILSFYAARISPAEIFLVSMLGIIVLGNLAGSDPIKGFLGGITGLLLGTVGADFVIGYNRFTFGFYQLYEGIPLVPALVGLLALSECFVMVQHKSGEILATQQVKFTLKGVLVDIWEVIGKRFGEVIRASAIGAGIGFVPGEGAAVANFVAYDQAKRASRNPKLFGTGIREGVIASEASNNAVVPMALLPALALGIPGSSTAALILSGVMMHGLRPGPGVFERSPEVMGTFLVGLLASSLLIVLIGIIIVGPACQVAKVDCSVLAGVILVLAVIGVYAVRNSFFDVGVMLVFGLLGYALKYCGCPPVTAVVGFVLGPICEKSFTTAISVSGGSAAIFFFRPVAAVLWVIIIFSLFLPRLMSQRQKNATKENAEAL</sequence>
<dbReference type="PATRIC" id="fig|1122241.3.peg.2264"/>
<feature type="transmembrane region" description="Helical" evidence="1">
    <location>
        <begin position="168"/>
        <end position="187"/>
    </location>
</feature>
<reference evidence="3 4" key="1">
    <citation type="submission" date="2016-02" db="EMBL/GenBank/DDBJ databases">
        <title>Genome sequence of Moorella mulderi DSM 14980.</title>
        <authorList>
            <person name="Poehlein A."/>
            <person name="Daniel R."/>
        </authorList>
    </citation>
    <scope>NUCLEOTIDE SEQUENCE [LARGE SCALE GENOMIC DNA]</scope>
    <source>
        <strain evidence="3 4">DSM 14980</strain>
    </source>
</reference>
<feature type="domain" description="DUF112" evidence="2">
    <location>
        <begin position="20"/>
        <end position="441"/>
    </location>
</feature>
<organism evidence="3 4">
    <name type="scientific">Moorella mulderi DSM 14980</name>
    <dbReference type="NCBI Taxonomy" id="1122241"/>
    <lineage>
        <taxon>Bacteria</taxon>
        <taxon>Bacillati</taxon>
        <taxon>Bacillota</taxon>
        <taxon>Clostridia</taxon>
        <taxon>Neomoorellales</taxon>
        <taxon>Neomoorellaceae</taxon>
        <taxon>Neomoorella</taxon>
    </lineage>
</organism>
<evidence type="ECO:0000313" key="3">
    <source>
        <dbReference type="EMBL" id="KYH31761.1"/>
    </source>
</evidence>
<gene>
    <name evidence="3" type="ORF">MOMUL_21270</name>
</gene>
<feature type="transmembrane region" description="Helical" evidence="1">
    <location>
        <begin position="393"/>
        <end position="410"/>
    </location>
</feature>
<feature type="transmembrane region" description="Helical" evidence="1">
    <location>
        <begin position="417"/>
        <end position="446"/>
    </location>
</feature>
<dbReference type="PANTHER" id="PTHR35342:SF5">
    <property type="entry name" value="TRICARBOXYLIC TRANSPORT PROTEIN"/>
    <property type="match status" value="1"/>
</dbReference>
<evidence type="ECO:0000313" key="4">
    <source>
        <dbReference type="Proteomes" id="UP000075670"/>
    </source>
</evidence>
<dbReference type="EMBL" id="LTBC01000008">
    <property type="protein sequence ID" value="KYH31761.1"/>
    <property type="molecule type" value="Genomic_DNA"/>
</dbReference>
<dbReference type="AlphaFoldDB" id="A0A151AVX2"/>
<keyword evidence="1" id="KW-0472">Membrane</keyword>
<dbReference type="Pfam" id="PF01970">
    <property type="entry name" value="TctA"/>
    <property type="match status" value="1"/>
</dbReference>
<dbReference type="Proteomes" id="UP000075670">
    <property type="component" value="Unassembled WGS sequence"/>
</dbReference>
<feature type="transmembrane region" description="Helical" evidence="1">
    <location>
        <begin position="358"/>
        <end position="381"/>
    </location>
</feature>
<feature type="transmembrane region" description="Helical" evidence="1">
    <location>
        <begin position="146"/>
        <end position="162"/>
    </location>
</feature>
<feature type="transmembrane region" description="Helical" evidence="1">
    <location>
        <begin position="60"/>
        <end position="80"/>
    </location>
</feature>
<accession>A0A151AVX2</accession>
<feature type="transmembrane region" description="Helical" evidence="1">
    <location>
        <begin position="117"/>
        <end position="139"/>
    </location>
</feature>
<feature type="transmembrane region" description="Helical" evidence="1">
    <location>
        <begin position="466"/>
        <end position="487"/>
    </location>
</feature>
<dbReference type="InterPro" id="IPR002823">
    <property type="entry name" value="DUF112_TM"/>
</dbReference>
<evidence type="ECO:0000256" key="1">
    <source>
        <dbReference type="SAM" id="Phobius"/>
    </source>
</evidence>